<evidence type="ECO:0000259" key="8">
    <source>
        <dbReference type="PROSITE" id="PS50850"/>
    </source>
</evidence>
<dbReference type="InterPro" id="IPR036259">
    <property type="entry name" value="MFS_trans_sf"/>
</dbReference>
<gene>
    <name evidence="9" type="ORF">CleRT_13270</name>
</gene>
<feature type="transmembrane region" description="Helical" evidence="7">
    <location>
        <begin position="162"/>
        <end position="181"/>
    </location>
</feature>
<comment type="subcellular location">
    <subcellularLocation>
        <location evidence="1">Cell membrane</location>
        <topology evidence="1">Multi-pass membrane protein</topology>
    </subcellularLocation>
</comment>
<dbReference type="InterPro" id="IPR011701">
    <property type="entry name" value="MFS"/>
</dbReference>
<evidence type="ECO:0000256" key="4">
    <source>
        <dbReference type="ARBA" id="ARBA00022692"/>
    </source>
</evidence>
<dbReference type="SUPFAM" id="SSF103473">
    <property type="entry name" value="MFS general substrate transporter"/>
    <property type="match status" value="1"/>
</dbReference>
<evidence type="ECO:0000256" key="2">
    <source>
        <dbReference type="ARBA" id="ARBA00022448"/>
    </source>
</evidence>
<keyword evidence="10" id="KW-1185">Reference proteome</keyword>
<feature type="transmembrane region" description="Helical" evidence="7">
    <location>
        <begin position="335"/>
        <end position="357"/>
    </location>
</feature>
<feature type="transmembrane region" description="Helical" evidence="7">
    <location>
        <begin position="277"/>
        <end position="295"/>
    </location>
</feature>
<name>A0ABM5UV92_9COXI</name>
<dbReference type="InterPro" id="IPR020846">
    <property type="entry name" value="MFS_dom"/>
</dbReference>
<evidence type="ECO:0000313" key="9">
    <source>
        <dbReference type="EMBL" id="AKQ33887.1"/>
    </source>
</evidence>
<dbReference type="Gene3D" id="1.20.1250.20">
    <property type="entry name" value="MFS general substrate transporter like domains"/>
    <property type="match status" value="1"/>
</dbReference>
<evidence type="ECO:0000313" key="10">
    <source>
        <dbReference type="Proteomes" id="UP000063965"/>
    </source>
</evidence>
<feature type="transmembrane region" description="Helical" evidence="7">
    <location>
        <begin position="131"/>
        <end position="150"/>
    </location>
</feature>
<dbReference type="Proteomes" id="UP000063965">
    <property type="component" value="Chromosome"/>
</dbReference>
<dbReference type="InterPro" id="IPR050171">
    <property type="entry name" value="MFS_Transporters"/>
</dbReference>
<evidence type="ECO:0000256" key="3">
    <source>
        <dbReference type="ARBA" id="ARBA00022475"/>
    </source>
</evidence>
<dbReference type="EMBL" id="CP011126">
    <property type="protein sequence ID" value="AKQ33887.1"/>
    <property type="molecule type" value="Genomic_DNA"/>
</dbReference>
<feature type="transmembrane region" description="Helical" evidence="7">
    <location>
        <begin position="214"/>
        <end position="234"/>
    </location>
</feature>
<feature type="transmembrane region" description="Helical" evidence="7">
    <location>
        <begin position="363"/>
        <end position="382"/>
    </location>
</feature>
<keyword evidence="4 7" id="KW-0812">Transmembrane</keyword>
<evidence type="ECO:0000256" key="1">
    <source>
        <dbReference type="ARBA" id="ARBA00004651"/>
    </source>
</evidence>
<keyword evidence="5 7" id="KW-1133">Transmembrane helix</keyword>
<feature type="transmembrane region" description="Helical" evidence="7">
    <location>
        <begin position="246"/>
        <end position="265"/>
    </location>
</feature>
<reference evidence="9 10" key="1">
    <citation type="journal article" date="2015" name="Genome Biol. Evol.">
        <title>Distinctive Genome Reduction Rates Revealed by Genomic Analyses of Two Coxiella-Like Endosymbionts in Ticks.</title>
        <authorList>
            <person name="Gottlieb Y."/>
            <person name="Lalzar I."/>
            <person name="Klasson L."/>
        </authorList>
    </citation>
    <scope>NUCLEOTIDE SEQUENCE [LARGE SCALE GENOMIC DNA]</scope>
    <source>
        <strain evidence="9 10">CRt</strain>
    </source>
</reference>
<dbReference type="Pfam" id="PF07690">
    <property type="entry name" value="MFS_1"/>
    <property type="match status" value="1"/>
</dbReference>
<organism evidence="9 10">
    <name type="scientific">Candidatus Coxiella mudrowiae</name>
    <dbReference type="NCBI Taxonomy" id="2054173"/>
    <lineage>
        <taxon>Bacteria</taxon>
        <taxon>Pseudomonadati</taxon>
        <taxon>Pseudomonadota</taxon>
        <taxon>Gammaproteobacteria</taxon>
        <taxon>Legionellales</taxon>
        <taxon>Coxiellaceae</taxon>
        <taxon>Coxiella</taxon>
    </lineage>
</organism>
<dbReference type="Gene3D" id="3.30.70.100">
    <property type="match status" value="1"/>
</dbReference>
<feature type="domain" description="Major facilitator superfamily (MFS) profile" evidence="8">
    <location>
        <begin position="6"/>
        <end position="389"/>
    </location>
</feature>
<evidence type="ECO:0000256" key="7">
    <source>
        <dbReference type="SAM" id="Phobius"/>
    </source>
</evidence>
<protein>
    <submittedName>
        <fullName evidence="9">Transporter, MFS superfamily</fullName>
    </submittedName>
</protein>
<evidence type="ECO:0000256" key="6">
    <source>
        <dbReference type="ARBA" id="ARBA00023136"/>
    </source>
</evidence>
<accession>A0ABM5UV92</accession>
<sequence>MYAKEPTAVASLAAIMAFRMLGLFMLLPVFSLYTNQIPFATPALIGIALGIYGLLQACFQIPFGMLSDHIGRKPVITAGLILLGVGSILAALSHSIYGIIIGRALQGAGAIGSTILAMIADLTRDEERSKAMALVGMVIGFSFAIALIIGPVINTWFQLKGIFWTTVIFATLGIILLYTVVPTPPQPLPHPEVKSESGYFKKVIRSSALLRLDLGIFSLHCILTAMFIGLPIILSRVINLSEHEQVSLYLIILLFAFIIAMPLIILSEKKRQLKWSFISAIVLLIVCQFLLIAFHRSVIEIGIILFLFFTAFTLLEATLPSLISKIAPIRQKGTALGIYSSAQFLGIFLGASLGGWIFGHFQWIGVFIFCAIIALLWLVLAITMQNPTYLCTVIIKLDDYLKQNLVSLKENLHTIPGISEAAVLTHENLIYLKIDKKIITEDELRKRIRESNLNGTRNRLKSADVSFI</sequence>
<feature type="transmembrane region" description="Helical" evidence="7">
    <location>
        <begin position="39"/>
        <end position="63"/>
    </location>
</feature>
<feature type="transmembrane region" description="Helical" evidence="7">
    <location>
        <begin position="12"/>
        <end position="33"/>
    </location>
</feature>
<evidence type="ECO:0000256" key="5">
    <source>
        <dbReference type="ARBA" id="ARBA00022989"/>
    </source>
</evidence>
<keyword evidence="6 7" id="KW-0472">Membrane</keyword>
<feature type="transmembrane region" description="Helical" evidence="7">
    <location>
        <begin position="301"/>
        <end position="323"/>
    </location>
</feature>
<dbReference type="PROSITE" id="PS50850">
    <property type="entry name" value="MFS"/>
    <property type="match status" value="1"/>
</dbReference>
<keyword evidence="3" id="KW-1003">Cell membrane</keyword>
<keyword evidence="2" id="KW-0813">Transport</keyword>
<proteinExistence type="predicted"/>
<dbReference type="RefSeq" id="WP_048875548.1">
    <property type="nucleotide sequence ID" value="NZ_CP011126.1"/>
</dbReference>
<dbReference type="PANTHER" id="PTHR23517">
    <property type="entry name" value="RESISTANCE PROTEIN MDTM, PUTATIVE-RELATED-RELATED"/>
    <property type="match status" value="1"/>
</dbReference>
<dbReference type="PANTHER" id="PTHR23517:SF2">
    <property type="entry name" value="MULTIDRUG RESISTANCE PROTEIN MDTH"/>
    <property type="match status" value="1"/>
</dbReference>
<dbReference type="CDD" id="cd17472">
    <property type="entry name" value="MFS_YajR_like"/>
    <property type="match status" value="1"/>
</dbReference>
<feature type="transmembrane region" description="Helical" evidence="7">
    <location>
        <begin position="75"/>
        <end position="93"/>
    </location>
</feature>